<dbReference type="PROSITE" id="PS50110">
    <property type="entry name" value="RESPONSE_REGULATORY"/>
    <property type="match status" value="1"/>
</dbReference>
<dbReference type="SUPFAM" id="SSF52172">
    <property type="entry name" value="CheY-like"/>
    <property type="match status" value="1"/>
</dbReference>
<dbReference type="GO" id="GO:0000160">
    <property type="term" value="P:phosphorelay signal transduction system"/>
    <property type="evidence" value="ECO:0007669"/>
    <property type="project" value="InterPro"/>
</dbReference>
<evidence type="ECO:0000259" key="3">
    <source>
        <dbReference type="PROSITE" id="PS50110"/>
    </source>
</evidence>
<feature type="modified residue" description="4-aspartylphosphate" evidence="2">
    <location>
        <position position="57"/>
    </location>
</feature>
<dbReference type="InterPro" id="IPR050595">
    <property type="entry name" value="Bact_response_regulator"/>
</dbReference>
<sequence length="221" mass="23355">MLNLPPRPRVLIVDDEPLQRCFAQRVLAAAGWQAEAVAEGAAAVAALDEPAALVLLDLHMAGMDGAATLAAMRAASRNAAVPVIAFTATRLEDVAPLLARGFDDYLAKPCTAAELLACAERWRPRAQGVEADWLQRVFGRAEIDALLARFRDLLVEGLAATASGEAVGLAHRVAGIAGTLGFTTLGRAWLDHSEGRGERFGLRRDTRLAIGAIDRLLGTGA</sequence>
<dbReference type="InterPro" id="IPR011006">
    <property type="entry name" value="CheY-like_superfamily"/>
</dbReference>
<evidence type="ECO:0000256" key="1">
    <source>
        <dbReference type="ARBA" id="ARBA00022553"/>
    </source>
</evidence>
<name>A0A369W0M3_9SPHN</name>
<feature type="domain" description="Response regulatory" evidence="3">
    <location>
        <begin position="9"/>
        <end position="123"/>
    </location>
</feature>
<organism evidence="4 5">
    <name type="scientific">Sphingomonas aracearum</name>
    <dbReference type="NCBI Taxonomy" id="2283317"/>
    <lineage>
        <taxon>Bacteria</taxon>
        <taxon>Pseudomonadati</taxon>
        <taxon>Pseudomonadota</taxon>
        <taxon>Alphaproteobacteria</taxon>
        <taxon>Sphingomonadales</taxon>
        <taxon>Sphingomonadaceae</taxon>
        <taxon>Sphingomonas</taxon>
    </lineage>
</organism>
<dbReference type="EMBL" id="QQNB01000001">
    <property type="protein sequence ID" value="RDE06842.1"/>
    <property type="molecule type" value="Genomic_DNA"/>
</dbReference>
<dbReference type="SUPFAM" id="SSF47226">
    <property type="entry name" value="Histidine-containing phosphotransfer domain, HPT domain"/>
    <property type="match status" value="1"/>
</dbReference>
<evidence type="ECO:0000313" key="5">
    <source>
        <dbReference type="Proteomes" id="UP000253918"/>
    </source>
</evidence>
<proteinExistence type="predicted"/>
<evidence type="ECO:0000313" key="4">
    <source>
        <dbReference type="EMBL" id="RDE06842.1"/>
    </source>
</evidence>
<keyword evidence="4" id="KW-0238">DNA-binding</keyword>
<accession>A0A369W0M3</accession>
<comment type="caution">
    <text evidence="4">The sequence shown here is derived from an EMBL/GenBank/DDBJ whole genome shotgun (WGS) entry which is preliminary data.</text>
</comment>
<gene>
    <name evidence="4" type="ORF">DVW87_03965</name>
</gene>
<protein>
    <submittedName>
        <fullName evidence="4">DNA-binding response regulator</fullName>
    </submittedName>
</protein>
<dbReference type="PANTHER" id="PTHR44591:SF3">
    <property type="entry name" value="RESPONSE REGULATORY DOMAIN-CONTAINING PROTEIN"/>
    <property type="match status" value="1"/>
</dbReference>
<dbReference type="InterPro" id="IPR001789">
    <property type="entry name" value="Sig_transdc_resp-reg_receiver"/>
</dbReference>
<dbReference type="PANTHER" id="PTHR44591">
    <property type="entry name" value="STRESS RESPONSE REGULATOR PROTEIN 1"/>
    <property type="match status" value="1"/>
</dbReference>
<dbReference type="Proteomes" id="UP000253918">
    <property type="component" value="Unassembled WGS sequence"/>
</dbReference>
<dbReference type="GO" id="GO:0003677">
    <property type="term" value="F:DNA binding"/>
    <property type="evidence" value="ECO:0007669"/>
    <property type="project" value="UniProtKB-KW"/>
</dbReference>
<dbReference type="InterPro" id="IPR036641">
    <property type="entry name" value="HPT_dom_sf"/>
</dbReference>
<keyword evidence="5" id="KW-1185">Reference proteome</keyword>
<dbReference type="SMART" id="SM00448">
    <property type="entry name" value="REC"/>
    <property type="match status" value="1"/>
</dbReference>
<dbReference type="AlphaFoldDB" id="A0A369W0M3"/>
<dbReference type="Gene3D" id="3.40.50.2300">
    <property type="match status" value="1"/>
</dbReference>
<reference evidence="4 5" key="1">
    <citation type="submission" date="2018-07" db="EMBL/GenBank/DDBJ databases">
        <title>a novel species of Sphingomonas isolated from the rhizosphere soil of Araceae plant.</title>
        <authorList>
            <person name="Zhiyong W."/>
            <person name="Qinglan Z."/>
            <person name="Zhiwei F."/>
            <person name="Ding X."/>
            <person name="Gejiao W."/>
            <person name="Shixue Z."/>
        </authorList>
    </citation>
    <scope>NUCLEOTIDE SEQUENCE [LARGE SCALE GENOMIC DNA]</scope>
    <source>
        <strain evidence="4 5">WZY 27</strain>
    </source>
</reference>
<dbReference type="OrthoDB" id="7428133at2"/>
<dbReference type="Pfam" id="PF00072">
    <property type="entry name" value="Response_reg"/>
    <property type="match status" value="1"/>
</dbReference>
<keyword evidence="1 2" id="KW-0597">Phosphoprotein</keyword>
<evidence type="ECO:0000256" key="2">
    <source>
        <dbReference type="PROSITE-ProRule" id="PRU00169"/>
    </source>
</evidence>